<protein>
    <submittedName>
        <fullName evidence="1">Uncharacterized protein</fullName>
    </submittedName>
</protein>
<reference evidence="2" key="2">
    <citation type="submission" date="2015-01" db="EMBL/GenBank/DDBJ databases">
        <title>Evolutionary Origins and Diversification of the Mycorrhizal Mutualists.</title>
        <authorList>
            <consortium name="DOE Joint Genome Institute"/>
            <consortium name="Mycorrhizal Genomics Consortium"/>
            <person name="Kohler A."/>
            <person name="Kuo A."/>
            <person name="Nagy L.G."/>
            <person name="Floudas D."/>
            <person name="Copeland A."/>
            <person name="Barry K.W."/>
            <person name="Cichocki N."/>
            <person name="Veneault-Fourrey C."/>
            <person name="LaButti K."/>
            <person name="Lindquist E.A."/>
            <person name="Lipzen A."/>
            <person name="Lundell T."/>
            <person name="Morin E."/>
            <person name="Murat C."/>
            <person name="Riley R."/>
            <person name="Ohm R."/>
            <person name="Sun H."/>
            <person name="Tunlid A."/>
            <person name="Henrissat B."/>
            <person name="Grigoriev I.V."/>
            <person name="Hibbett D.S."/>
            <person name="Martin F."/>
        </authorList>
    </citation>
    <scope>NUCLEOTIDE SEQUENCE [LARGE SCALE GENOMIC DNA]</scope>
    <source>
        <strain evidence="2">MUT 4182</strain>
    </source>
</reference>
<organism evidence="1 2">
    <name type="scientific">Tulasnella calospora MUT 4182</name>
    <dbReference type="NCBI Taxonomy" id="1051891"/>
    <lineage>
        <taxon>Eukaryota</taxon>
        <taxon>Fungi</taxon>
        <taxon>Dikarya</taxon>
        <taxon>Basidiomycota</taxon>
        <taxon>Agaricomycotina</taxon>
        <taxon>Agaricomycetes</taxon>
        <taxon>Cantharellales</taxon>
        <taxon>Tulasnellaceae</taxon>
        <taxon>Tulasnella</taxon>
    </lineage>
</organism>
<reference evidence="1 2" key="1">
    <citation type="submission" date="2014-04" db="EMBL/GenBank/DDBJ databases">
        <authorList>
            <consortium name="DOE Joint Genome Institute"/>
            <person name="Kuo A."/>
            <person name="Girlanda M."/>
            <person name="Perotto S."/>
            <person name="Kohler A."/>
            <person name="Nagy L.G."/>
            <person name="Floudas D."/>
            <person name="Copeland A."/>
            <person name="Barry K.W."/>
            <person name="Cichocki N."/>
            <person name="Veneault-Fourrey C."/>
            <person name="LaButti K."/>
            <person name="Lindquist E.A."/>
            <person name="Lipzen A."/>
            <person name="Lundell T."/>
            <person name="Morin E."/>
            <person name="Murat C."/>
            <person name="Sun H."/>
            <person name="Tunlid A."/>
            <person name="Henrissat B."/>
            <person name="Grigoriev I.V."/>
            <person name="Hibbett D.S."/>
            <person name="Martin F."/>
            <person name="Nordberg H.P."/>
            <person name="Cantor M.N."/>
            <person name="Hua S.X."/>
        </authorList>
    </citation>
    <scope>NUCLEOTIDE SEQUENCE [LARGE SCALE GENOMIC DNA]</scope>
    <source>
        <strain evidence="1 2">MUT 4182</strain>
    </source>
</reference>
<name>A0A0C3Q632_9AGAM</name>
<keyword evidence="2" id="KW-1185">Reference proteome</keyword>
<accession>A0A0C3Q632</accession>
<dbReference type="HOGENOM" id="CLU_2005582_0_0_1"/>
<dbReference type="AlphaFoldDB" id="A0A0C3Q632"/>
<evidence type="ECO:0000313" key="1">
    <source>
        <dbReference type="EMBL" id="KIO18679.1"/>
    </source>
</evidence>
<dbReference type="OrthoDB" id="3250101at2759"/>
<dbReference type="Proteomes" id="UP000054248">
    <property type="component" value="Unassembled WGS sequence"/>
</dbReference>
<gene>
    <name evidence="1" type="ORF">M407DRAFT_31663</name>
</gene>
<dbReference type="EMBL" id="KN823269">
    <property type="protein sequence ID" value="KIO18679.1"/>
    <property type="molecule type" value="Genomic_DNA"/>
</dbReference>
<proteinExistence type="predicted"/>
<evidence type="ECO:0000313" key="2">
    <source>
        <dbReference type="Proteomes" id="UP000054248"/>
    </source>
</evidence>
<sequence length="124" mass="13571">MSHANNMPLDPSTPLIIPTKMSAGPVTAFPTAMIDSGTTSNFINQTFVSENSLPTQRKQFARHPVTIDGHSLGIIDKEGDKAQEEDVDGEKRLRDLDDAGLLTYVRDKMWNPPQPTAPTVPSKL</sequence>